<dbReference type="SUPFAM" id="SSF53335">
    <property type="entry name" value="S-adenosyl-L-methionine-dependent methyltransferases"/>
    <property type="match status" value="1"/>
</dbReference>
<keyword evidence="8" id="KW-0732">Signal</keyword>
<dbReference type="InterPro" id="IPR027417">
    <property type="entry name" value="P-loop_NTPase"/>
</dbReference>
<dbReference type="Pfam" id="PF00004">
    <property type="entry name" value="AAA"/>
    <property type="match status" value="1"/>
</dbReference>
<name>A0ABR0CCE1_PURLI</name>
<dbReference type="SMART" id="SM00382">
    <property type="entry name" value="AAA"/>
    <property type="match status" value="1"/>
</dbReference>
<dbReference type="Gene3D" id="3.40.50.300">
    <property type="entry name" value="P-loop containing nucleotide triphosphate hydrolases"/>
    <property type="match status" value="1"/>
</dbReference>
<dbReference type="CDD" id="cd02678">
    <property type="entry name" value="MIT_VPS4"/>
    <property type="match status" value="1"/>
</dbReference>
<evidence type="ECO:0008006" key="13">
    <source>
        <dbReference type="Google" id="ProtNLM"/>
    </source>
</evidence>
<feature type="domain" description="AAA+ ATPase" evidence="9">
    <location>
        <begin position="281"/>
        <end position="416"/>
    </location>
</feature>
<evidence type="ECO:0000256" key="3">
    <source>
        <dbReference type="ARBA" id="ARBA00022741"/>
    </source>
</evidence>
<dbReference type="InterPro" id="IPR041569">
    <property type="entry name" value="AAA_lid_3"/>
</dbReference>
<evidence type="ECO:0000259" key="9">
    <source>
        <dbReference type="SMART" id="SM00382"/>
    </source>
</evidence>
<dbReference type="InterPro" id="IPR029063">
    <property type="entry name" value="SAM-dependent_MTases_sf"/>
</dbReference>
<keyword evidence="12" id="KW-1185">Reference proteome</keyword>
<dbReference type="PROSITE" id="PS51257">
    <property type="entry name" value="PROKAR_LIPOPROTEIN"/>
    <property type="match status" value="1"/>
</dbReference>
<feature type="region of interest" description="Disordered" evidence="7">
    <location>
        <begin position="862"/>
        <end position="884"/>
    </location>
</feature>
<evidence type="ECO:0000256" key="7">
    <source>
        <dbReference type="SAM" id="MobiDB-lite"/>
    </source>
</evidence>
<dbReference type="PANTHER" id="PTHR23074">
    <property type="entry name" value="AAA DOMAIN-CONTAINING"/>
    <property type="match status" value="1"/>
</dbReference>
<feature type="signal peptide" evidence="8">
    <location>
        <begin position="1"/>
        <end position="23"/>
    </location>
</feature>
<comment type="similarity">
    <text evidence="2">Belongs to the AAA ATPase family.</text>
</comment>
<dbReference type="PROSITE" id="PS00674">
    <property type="entry name" value="AAA"/>
    <property type="match status" value="1"/>
</dbReference>
<dbReference type="SUPFAM" id="SSF52540">
    <property type="entry name" value="P-loop containing nucleoside triphosphate hydrolases"/>
    <property type="match status" value="1"/>
</dbReference>
<dbReference type="InterPro" id="IPR007330">
    <property type="entry name" value="MIT_dom"/>
</dbReference>
<protein>
    <recommendedName>
        <fullName evidence="13">rRNA adenine N(6)-methyltransferase</fullName>
    </recommendedName>
</protein>
<accession>A0ABR0CCE1</accession>
<feature type="chain" id="PRO_5046615946" description="rRNA adenine N(6)-methyltransferase" evidence="8">
    <location>
        <begin position="24"/>
        <end position="1443"/>
    </location>
</feature>
<comment type="subcellular location">
    <subcellularLocation>
        <location evidence="1">Endosome membrane</location>
        <topology evidence="1">Peripheral membrane protein</topology>
    </subcellularLocation>
</comment>
<dbReference type="SUPFAM" id="SSF116846">
    <property type="entry name" value="MIT domain"/>
    <property type="match status" value="1"/>
</dbReference>
<dbReference type="InterPro" id="IPR003593">
    <property type="entry name" value="AAA+_ATPase"/>
</dbReference>
<dbReference type="PANTHER" id="PTHR23074:SF83">
    <property type="entry name" value="VACUOLAR PROTEIN SORTING-ASSOCIATED PROTEIN 4A"/>
    <property type="match status" value="1"/>
</dbReference>
<feature type="region of interest" description="Disordered" evidence="7">
    <location>
        <begin position="206"/>
        <end position="228"/>
    </location>
</feature>
<keyword evidence="3" id="KW-0547">Nucleotide-binding</keyword>
<dbReference type="InterPro" id="IPR003959">
    <property type="entry name" value="ATPase_AAA_core"/>
</dbReference>
<dbReference type="InterPro" id="IPR045253">
    <property type="entry name" value="VPS4_MIT"/>
</dbReference>
<dbReference type="SMART" id="SM00745">
    <property type="entry name" value="MIT"/>
    <property type="match status" value="1"/>
</dbReference>
<dbReference type="Proteomes" id="UP001287286">
    <property type="component" value="Unassembled WGS sequence"/>
</dbReference>
<feature type="region of interest" description="Disordered" evidence="7">
    <location>
        <begin position="66"/>
        <end position="101"/>
    </location>
</feature>
<dbReference type="InterPro" id="IPR003960">
    <property type="entry name" value="ATPase_AAA_CS"/>
</dbReference>
<evidence type="ECO:0000313" key="12">
    <source>
        <dbReference type="Proteomes" id="UP001287286"/>
    </source>
</evidence>
<dbReference type="EMBL" id="JAWRVI010000004">
    <property type="protein sequence ID" value="KAK4093885.1"/>
    <property type="molecule type" value="Genomic_DNA"/>
</dbReference>
<dbReference type="InterPro" id="IPR023165">
    <property type="entry name" value="rRNA_Ade_diMease-like_C"/>
</dbReference>
<proteinExistence type="inferred from homology"/>
<dbReference type="Pfam" id="PF09336">
    <property type="entry name" value="Vps4_C"/>
    <property type="match status" value="1"/>
</dbReference>
<dbReference type="InterPro" id="IPR015415">
    <property type="entry name" value="Spast_Vps4_C"/>
</dbReference>
<dbReference type="InterPro" id="IPR050304">
    <property type="entry name" value="MT-severing_AAA_ATPase"/>
</dbReference>
<dbReference type="Gene3D" id="1.10.8.60">
    <property type="match status" value="1"/>
</dbReference>
<keyword evidence="5" id="KW-0067">ATP-binding</keyword>
<dbReference type="CDD" id="cd19521">
    <property type="entry name" value="RecA-like_VPS4"/>
    <property type="match status" value="1"/>
</dbReference>
<sequence length="1443" mass="157267">MAGRLSGLVKVGVAWFFVVSLLAACGEESGHDPWPSRSACPTSAPISAAARPRYLHVTPPIRSLTLPRRIPSPPRASRLSCPPAERAPCSPTLDTTLPDARRTPPPRPRVFLLLLADFPAAAMSTNFRDRAIAEVQKAIAADHAKEYQKAFDLYMSSMELWVKALKWEKNKALKATMQEKMATYLDRAEKLKQFLAAEADNANGGKALMGANGSSTGKGKSAPEDDDSKKLRNALSGAILQERPNVRWEDIAGLEGAKETLKEAVVLPIKFPSLFQGKRQAWKGILLYGPPGTGKSYLAKAVATEANSTFFSISSSDLVSKWMGESERLVKALFSMARENKPSVIFIDEIDALCGPRGEGESEASRRIKTEILVQMDGVGNDSKGILVLGATNIPWQLDAAIRRRFQRRVHIGLPDLNGRARMFKLAVGDTDTALQAGDYNVLAAKSDGFSGSDIANVVQHALMRPVRKILQATHFKPVIKDGKRMLTPCSPGDPDKIEMTYDDVNSDELLAPDVSLKDFEVALEDSHPTVSQEDVQKQIIYRHSLKFSVTRRSPATALALPSARPLVAPAAAEAVRLGARQRVVALGLAVVAAPGEAVEELVAVVRPGHVARVVGARVVAAAVAVRGAAAGRVAGRGGGGEEGEGGGDELDHGVCCLRVVCLRWSAGHGQLEALYPSDGRNDAVTASPTSRLVSRPSLALTTSQSVLLPLQLSEGSGRRLTTGPSRGSDMSPRSARGAETCPRCRPSKWPLEMRSLGSSSSSNSSRVINLAAGRPVLERFGRGACSIRCAWLRVLTLSRLTPGATNNICPPSGSAQNRPNFDLTSPHHRDSSATPRLMLARRYAHPTLAQPARRLGAQLRGKATAASKPKVAKPKAKPPASDVARRLDKTGVWRRTGGRKKVTAAEPWRVNVVSEGLCDDILSYVGPSLERHRGCDLVDLNPGAGVWSRKLHDLLRPRRHVLMEPDAELYRPFLEPLLAEDGVRLLPRSGIVWRDLLDVIRGDELAGQRDRATPPGAEPARNDTLLVTANLSMFPKKAFHGFDSVSTMVMYQLMSSIRTSSLFQQYGLVRMLVWVNDEDKRRLLPRAIHRRKRSAFEAELSCEWIHEVAGLDAGVEDRNALRDEWINVESGCRTLERMAAQGLVMPAGRETAVYKSLRADPSLMGQRLAGVRPPTVSRPFKQELQDLERGLSSSSDDDATASKRLKALRQREKYDQGDAALYLDLLREHEAVAALAAKPGTSAEEVARADAAWNERIDNLKKNARNEFNALRDSLHLFRQDPPALLWDRRAYEPLAARADDFFPAAPSALLDIQPKAMHPLLRQHGPGTSRAGETSEAMLRFWFHHTLQPIDRAMEGLWVGFGDLAGRCPSVRDPARGGSIVTGHGAVTVRAMNEAQWVEILQAWMDWRFRPTYAQLLARLAVADDDADVDDEVRGAAAGLA</sequence>
<evidence type="ECO:0000256" key="2">
    <source>
        <dbReference type="ARBA" id="ARBA00006914"/>
    </source>
</evidence>
<dbReference type="Gene3D" id="1.20.58.80">
    <property type="entry name" value="Phosphotransferase system, lactose/cellobiose-type IIA subunit"/>
    <property type="match status" value="1"/>
</dbReference>
<dbReference type="Gene3D" id="3.40.50.150">
    <property type="entry name" value="Vaccinia Virus protein VP39"/>
    <property type="match status" value="1"/>
</dbReference>
<evidence type="ECO:0000256" key="5">
    <source>
        <dbReference type="ARBA" id="ARBA00022840"/>
    </source>
</evidence>
<feature type="domain" description="MIT" evidence="10">
    <location>
        <begin position="124"/>
        <end position="201"/>
    </location>
</feature>
<comment type="caution">
    <text evidence="11">The sequence shown here is derived from an EMBL/GenBank/DDBJ whole genome shotgun (WGS) entry which is preliminary data.</text>
</comment>
<organism evidence="11 12">
    <name type="scientific">Purpureocillium lilacinum</name>
    <name type="common">Paecilomyces lilacinus</name>
    <dbReference type="NCBI Taxonomy" id="33203"/>
    <lineage>
        <taxon>Eukaryota</taxon>
        <taxon>Fungi</taxon>
        <taxon>Dikarya</taxon>
        <taxon>Ascomycota</taxon>
        <taxon>Pezizomycotina</taxon>
        <taxon>Sordariomycetes</taxon>
        <taxon>Hypocreomycetidae</taxon>
        <taxon>Hypocreales</taxon>
        <taxon>Ophiocordycipitaceae</taxon>
        <taxon>Purpureocillium</taxon>
    </lineage>
</organism>
<evidence type="ECO:0000259" key="10">
    <source>
        <dbReference type="SMART" id="SM00745"/>
    </source>
</evidence>
<evidence type="ECO:0000256" key="1">
    <source>
        <dbReference type="ARBA" id="ARBA00004481"/>
    </source>
</evidence>
<feature type="region of interest" description="Disordered" evidence="7">
    <location>
        <begin position="712"/>
        <end position="744"/>
    </location>
</feature>
<evidence type="ECO:0000256" key="4">
    <source>
        <dbReference type="ARBA" id="ARBA00022753"/>
    </source>
</evidence>
<reference evidence="11 12" key="1">
    <citation type="journal article" date="2024" name="Microbiol. Resour. Announc.">
        <title>Genome annotations for the ascomycete fungi Trichoderma harzianum, Trichoderma aggressivum, and Purpureocillium lilacinum.</title>
        <authorList>
            <person name="Beijen E.P.W."/>
            <person name="Ohm R.A."/>
        </authorList>
    </citation>
    <scope>NUCLEOTIDE SEQUENCE [LARGE SCALE GENOMIC DNA]</scope>
    <source>
        <strain evidence="11 12">CBS 150709</strain>
    </source>
</reference>
<evidence type="ECO:0000256" key="6">
    <source>
        <dbReference type="ARBA" id="ARBA00023136"/>
    </source>
</evidence>
<keyword evidence="6" id="KW-0472">Membrane</keyword>
<keyword evidence="4" id="KW-0967">Endosome</keyword>
<dbReference type="Pfam" id="PF04212">
    <property type="entry name" value="MIT"/>
    <property type="match status" value="1"/>
</dbReference>
<gene>
    <name evidence="11" type="ORF">Purlil1_1376</name>
</gene>
<dbReference type="Pfam" id="PF17862">
    <property type="entry name" value="AAA_lid_3"/>
    <property type="match status" value="1"/>
</dbReference>
<evidence type="ECO:0000256" key="8">
    <source>
        <dbReference type="SAM" id="SignalP"/>
    </source>
</evidence>
<evidence type="ECO:0000313" key="11">
    <source>
        <dbReference type="EMBL" id="KAK4093885.1"/>
    </source>
</evidence>
<dbReference type="Gene3D" id="1.10.8.100">
    <property type="entry name" value="Ribosomal RNA adenine dimethylase-like, domain 2"/>
    <property type="match status" value="1"/>
</dbReference>
<dbReference type="InterPro" id="IPR036181">
    <property type="entry name" value="MIT_dom_sf"/>
</dbReference>